<feature type="chain" id="PRO_5046461063" evidence="2">
    <location>
        <begin position="21"/>
        <end position="242"/>
    </location>
</feature>
<evidence type="ECO:0000256" key="2">
    <source>
        <dbReference type="SAM" id="SignalP"/>
    </source>
</evidence>
<accession>A0ABR3IY18</accession>
<evidence type="ECO:0000313" key="4">
    <source>
        <dbReference type="Proteomes" id="UP001556367"/>
    </source>
</evidence>
<sequence length="242" mass="27054">MKSLTLLLSLLLFCTVYASAVVAVAAADPADQDDGPGDDAQPGGGEDADFSERLARRPHKGEFGEQAEGPKNVRICYYNKFLRASFGNDPNVVKMDADSIYRHNWNIMSLKRRAIKPLIAAVTNGAAARARHNQQPAWWIPMYEAGICLLQERLDAENKFLYKLIPHPKKEAEPVYYRVDPIFPAVLSRGHIAAFRKEIKANEAAIHRALSSKGGLHPWMADGYRMRNKQLQQIIHHGPGAW</sequence>
<reference evidence="4" key="1">
    <citation type="submission" date="2024-06" db="EMBL/GenBank/DDBJ databases">
        <title>Multi-omics analyses provide insights into the biosynthesis of the anticancer antibiotic pleurotin in Hohenbuehelia grisea.</title>
        <authorList>
            <person name="Weaver J.A."/>
            <person name="Alberti F."/>
        </authorList>
    </citation>
    <scope>NUCLEOTIDE SEQUENCE [LARGE SCALE GENOMIC DNA]</scope>
    <source>
        <strain evidence="4">T-177</strain>
    </source>
</reference>
<feature type="signal peptide" evidence="2">
    <location>
        <begin position="1"/>
        <end position="20"/>
    </location>
</feature>
<organism evidence="3 4">
    <name type="scientific">Hohenbuehelia grisea</name>
    <dbReference type="NCBI Taxonomy" id="104357"/>
    <lineage>
        <taxon>Eukaryota</taxon>
        <taxon>Fungi</taxon>
        <taxon>Dikarya</taxon>
        <taxon>Basidiomycota</taxon>
        <taxon>Agaricomycotina</taxon>
        <taxon>Agaricomycetes</taxon>
        <taxon>Agaricomycetidae</taxon>
        <taxon>Agaricales</taxon>
        <taxon>Pleurotineae</taxon>
        <taxon>Pleurotaceae</taxon>
        <taxon>Hohenbuehelia</taxon>
    </lineage>
</organism>
<feature type="region of interest" description="Disordered" evidence="1">
    <location>
        <begin position="29"/>
        <end position="50"/>
    </location>
</feature>
<dbReference type="EMBL" id="JASNQZ010000014">
    <property type="protein sequence ID" value="KAL0948247.1"/>
    <property type="molecule type" value="Genomic_DNA"/>
</dbReference>
<protein>
    <submittedName>
        <fullName evidence="3">Uncharacterized protein</fullName>
    </submittedName>
</protein>
<comment type="caution">
    <text evidence="3">The sequence shown here is derived from an EMBL/GenBank/DDBJ whole genome shotgun (WGS) entry which is preliminary data.</text>
</comment>
<evidence type="ECO:0000256" key="1">
    <source>
        <dbReference type="SAM" id="MobiDB-lite"/>
    </source>
</evidence>
<proteinExistence type="predicted"/>
<name>A0ABR3IY18_9AGAR</name>
<keyword evidence="2" id="KW-0732">Signal</keyword>
<evidence type="ECO:0000313" key="3">
    <source>
        <dbReference type="EMBL" id="KAL0948247.1"/>
    </source>
</evidence>
<gene>
    <name evidence="3" type="ORF">HGRIS_010844</name>
</gene>
<keyword evidence="4" id="KW-1185">Reference proteome</keyword>
<dbReference type="Proteomes" id="UP001556367">
    <property type="component" value="Unassembled WGS sequence"/>
</dbReference>